<dbReference type="Proteomes" id="UP000541444">
    <property type="component" value="Unassembled WGS sequence"/>
</dbReference>
<sequence>MRGEIMACFILSTYEDESFAKLQTLRQGRSQFVDVYASDFYMLSSRVVLSESEAQRVSRFRLGLTKRIQDEMILFFPQSLSEIVEMARRVEAKLKPSGNPSFTVPVSYSDPDTDFYSANSWGQTSKDC</sequence>
<accession>A0A7J7NE91</accession>
<proteinExistence type="predicted"/>
<evidence type="ECO:0000313" key="1">
    <source>
        <dbReference type="EMBL" id="KAF6165495.1"/>
    </source>
</evidence>
<name>A0A7J7NE91_9MAGN</name>
<dbReference type="AlphaFoldDB" id="A0A7J7NE91"/>
<keyword evidence="2" id="KW-1185">Reference proteome</keyword>
<reference evidence="1 2" key="1">
    <citation type="journal article" date="2020" name="IScience">
        <title>Genome Sequencing of the Endangered Kingdonia uniflora (Circaeasteraceae, Ranunculales) Reveals Potential Mechanisms of Evolutionary Specialization.</title>
        <authorList>
            <person name="Sun Y."/>
            <person name="Deng T."/>
            <person name="Zhang A."/>
            <person name="Moore M.J."/>
            <person name="Landis J.B."/>
            <person name="Lin N."/>
            <person name="Zhang H."/>
            <person name="Zhang X."/>
            <person name="Huang J."/>
            <person name="Zhang X."/>
            <person name="Sun H."/>
            <person name="Wang H."/>
        </authorList>
    </citation>
    <scope>NUCLEOTIDE SEQUENCE [LARGE SCALE GENOMIC DNA]</scope>
    <source>
        <strain evidence="1">TB1705</strain>
        <tissue evidence="1">Leaf</tissue>
    </source>
</reference>
<evidence type="ECO:0000313" key="2">
    <source>
        <dbReference type="Proteomes" id="UP000541444"/>
    </source>
</evidence>
<organism evidence="1 2">
    <name type="scientific">Kingdonia uniflora</name>
    <dbReference type="NCBI Taxonomy" id="39325"/>
    <lineage>
        <taxon>Eukaryota</taxon>
        <taxon>Viridiplantae</taxon>
        <taxon>Streptophyta</taxon>
        <taxon>Embryophyta</taxon>
        <taxon>Tracheophyta</taxon>
        <taxon>Spermatophyta</taxon>
        <taxon>Magnoliopsida</taxon>
        <taxon>Ranunculales</taxon>
        <taxon>Circaeasteraceae</taxon>
        <taxon>Kingdonia</taxon>
    </lineage>
</organism>
<protein>
    <submittedName>
        <fullName evidence="1">Uncharacterized protein</fullName>
    </submittedName>
</protein>
<feature type="non-terminal residue" evidence="1">
    <location>
        <position position="128"/>
    </location>
</feature>
<comment type="caution">
    <text evidence="1">The sequence shown here is derived from an EMBL/GenBank/DDBJ whole genome shotgun (WGS) entry which is preliminary data.</text>
</comment>
<dbReference type="EMBL" id="JACGCM010000851">
    <property type="protein sequence ID" value="KAF6165495.1"/>
    <property type="molecule type" value="Genomic_DNA"/>
</dbReference>
<dbReference type="OrthoDB" id="786050at2759"/>
<gene>
    <name evidence="1" type="ORF">GIB67_023324</name>
</gene>